<protein>
    <submittedName>
        <fullName evidence="7">Small glutamine-rich tetratricopeptide repeat-containing protein beta</fullName>
    </submittedName>
</protein>
<dbReference type="GO" id="GO:0006620">
    <property type="term" value="P:post-translational protein targeting to endoplasmic reticulum membrane"/>
    <property type="evidence" value="ECO:0007669"/>
    <property type="project" value="TreeGrafter"/>
</dbReference>
<sequence>MECIKRLLGRSNEQKWKTQNRFLKLKSLNETRWSSRADALRAQVTSRNEIKNTLEDLIEENTQTPDTGVTAERFSKTLENFKTTLLKVIRAKSYKGLIKPVRYGKGKSLISFALLSSYRRYLFFFVLFEKRSNFDDYEATLQLANVPERNYEKIRKRKLSSGKKRNPDFERMSPRKRFRAGVFLPVINNLSFKSKLFSCVWIPIKKFKMPNMTLVMSIINFLKDEARKEGNPDTKESLEVAVQCLQTAYDIDPKSRTLAQYNIPLSLAEIFTSAFPSTEEEAEIMKNLGNNLMRSNQYSEAIRYYTAAIEIDGSNAVYFCNRAAAHSKLNDFANAIMDCERAVGIDPKYAKAYGRMGLAYTSLDQFELAIKSFKAALEIEPGNESYQSNLKIALERKASSGLSGLSSIDWHTLFSNPAFRNMASTIMQDPSIINALSARMTSSLSQAAAASNMGTSENATSSPPADSDAMGNRSLEMLLEAGQYLAQQMQAANPDLVAQFRTSSYRTPPNEENKDSPK</sequence>
<feature type="compositionally biased region" description="Polar residues" evidence="5">
    <location>
        <begin position="447"/>
        <end position="464"/>
    </location>
</feature>
<organism evidence="7 8">
    <name type="scientific">Trichonephila clavata</name>
    <name type="common">Joro spider</name>
    <name type="synonym">Nephila clavata</name>
    <dbReference type="NCBI Taxonomy" id="2740835"/>
    <lineage>
        <taxon>Eukaryota</taxon>
        <taxon>Metazoa</taxon>
        <taxon>Ecdysozoa</taxon>
        <taxon>Arthropoda</taxon>
        <taxon>Chelicerata</taxon>
        <taxon>Arachnida</taxon>
        <taxon>Araneae</taxon>
        <taxon>Araneomorphae</taxon>
        <taxon>Entelegynae</taxon>
        <taxon>Araneoidea</taxon>
        <taxon>Nephilidae</taxon>
        <taxon>Trichonephila</taxon>
    </lineage>
</organism>
<evidence type="ECO:0000313" key="7">
    <source>
        <dbReference type="EMBL" id="GFQ85359.1"/>
    </source>
</evidence>
<dbReference type="SUPFAM" id="SSF48452">
    <property type="entry name" value="TPR-like"/>
    <property type="match status" value="1"/>
</dbReference>
<feature type="region of interest" description="Disordered" evidence="5">
    <location>
        <begin position="496"/>
        <end position="518"/>
    </location>
</feature>
<evidence type="ECO:0000256" key="4">
    <source>
        <dbReference type="PROSITE-ProRule" id="PRU00339"/>
    </source>
</evidence>
<evidence type="ECO:0000256" key="3">
    <source>
        <dbReference type="ARBA" id="ARBA00022803"/>
    </source>
</evidence>
<dbReference type="InterPro" id="IPR011990">
    <property type="entry name" value="TPR-like_helical_dom_sf"/>
</dbReference>
<dbReference type="GO" id="GO:0072380">
    <property type="term" value="C:TRC complex"/>
    <property type="evidence" value="ECO:0007669"/>
    <property type="project" value="TreeGrafter"/>
</dbReference>
<dbReference type="GO" id="GO:0060090">
    <property type="term" value="F:molecular adaptor activity"/>
    <property type="evidence" value="ECO:0007669"/>
    <property type="project" value="TreeGrafter"/>
</dbReference>
<dbReference type="SMART" id="SM00028">
    <property type="entry name" value="TPR"/>
    <property type="match status" value="3"/>
</dbReference>
<dbReference type="GO" id="GO:0016020">
    <property type="term" value="C:membrane"/>
    <property type="evidence" value="ECO:0007669"/>
    <property type="project" value="TreeGrafter"/>
</dbReference>
<evidence type="ECO:0000259" key="6">
    <source>
        <dbReference type="Pfam" id="PF16546"/>
    </source>
</evidence>
<dbReference type="Pfam" id="PF07719">
    <property type="entry name" value="TPR_2"/>
    <property type="match status" value="1"/>
</dbReference>
<dbReference type="InterPro" id="IPR032374">
    <property type="entry name" value="SGTA_dimer"/>
</dbReference>
<dbReference type="PANTHER" id="PTHR45831">
    <property type="entry name" value="LD24721P"/>
    <property type="match status" value="1"/>
</dbReference>
<dbReference type="Pfam" id="PF13181">
    <property type="entry name" value="TPR_8"/>
    <property type="match status" value="1"/>
</dbReference>
<feature type="region of interest" description="Disordered" evidence="5">
    <location>
        <begin position="447"/>
        <end position="470"/>
    </location>
</feature>
<reference evidence="7" key="1">
    <citation type="submission" date="2020-07" db="EMBL/GenBank/DDBJ databases">
        <title>Multicomponent nature underlies the extraordinary mechanical properties of spider dragline silk.</title>
        <authorList>
            <person name="Kono N."/>
            <person name="Nakamura H."/>
            <person name="Mori M."/>
            <person name="Yoshida Y."/>
            <person name="Ohtoshi R."/>
            <person name="Malay A.D."/>
            <person name="Moran D.A.P."/>
            <person name="Tomita M."/>
            <person name="Numata K."/>
            <person name="Arakawa K."/>
        </authorList>
    </citation>
    <scope>NUCLEOTIDE SEQUENCE</scope>
</reference>
<dbReference type="EMBL" id="BMAO01032876">
    <property type="protein sequence ID" value="GFQ85359.1"/>
    <property type="molecule type" value="Genomic_DNA"/>
</dbReference>
<gene>
    <name evidence="7" type="primary">SGTB</name>
    <name evidence="7" type="ORF">TNCT_291411</name>
</gene>
<proteinExistence type="inferred from homology"/>
<dbReference type="PANTHER" id="PTHR45831:SF2">
    <property type="entry name" value="LD24721P"/>
    <property type="match status" value="1"/>
</dbReference>
<feature type="repeat" description="TPR" evidence="4">
    <location>
        <begin position="350"/>
        <end position="383"/>
    </location>
</feature>
<dbReference type="Pfam" id="PF00515">
    <property type="entry name" value="TPR_1"/>
    <property type="match status" value="1"/>
</dbReference>
<evidence type="ECO:0000313" key="8">
    <source>
        <dbReference type="Proteomes" id="UP000887116"/>
    </source>
</evidence>
<comment type="caution">
    <text evidence="7">The sequence shown here is derived from an EMBL/GenBank/DDBJ whole genome shotgun (WGS) entry which is preliminary data.</text>
</comment>
<dbReference type="Proteomes" id="UP000887116">
    <property type="component" value="Unassembled WGS sequence"/>
</dbReference>
<name>A0A8X6HF14_TRICU</name>
<feature type="repeat" description="TPR" evidence="4">
    <location>
        <begin position="282"/>
        <end position="315"/>
    </location>
</feature>
<dbReference type="InterPro" id="IPR047150">
    <property type="entry name" value="SGT"/>
</dbReference>
<evidence type="ECO:0000256" key="2">
    <source>
        <dbReference type="ARBA" id="ARBA00022737"/>
    </source>
</evidence>
<keyword evidence="2" id="KW-0677">Repeat</keyword>
<evidence type="ECO:0000256" key="5">
    <source>
        <dbReference type="SAM" id="MobiDB-lite"/>
    </source>
</evidence>
<dbReference type="InterPro" id="IPR019734">
    <property type="entry name" value="TPR_rpt"/>
</dbReference>
<dbReference type="AlphaFoldDB" id="A0A8X6HF14"/>
<feature type="compositionally biased region" description="Basic and acidic residues" evidence="5">
    <location>
        <begin position="509"/>
        <end position="518"/>
    </location>
</feature>
<comment type="similarity">
    <text evidence="1">Belongs to the SGT family.</text>
</comment>
<evidence type="ECO:0000256" key="1">
    <source>
        <dbReference type="ARBA" id="ARBA00008175"/>
    </source>
</evidence>
<dbReference type="Pfam" id="PF16546">
    <property type="entry name" value="SGTA_dimer"/>
    <property type="match status" value="1"/>
</dbReference>
<dbReference type="OrthoDB" id="2335338at2759"/>
<dbReference type="PROSITE" id="PS50293">
    <property type="entry name" value="TPR_REGION"/>
    <property type="match status" value="1"/>
</dbReference>
<dbReference type="Gene3D" id="1.20.5.420">
    <property type="entry name" value="Immunoglobulin FC, subunit C"/>
    <property type="match status" value="1"/>
</dbReference>
<keyword evidence="3 4" id="KW-0802">TPR repeat</keyword>
<dbReference type="Gene3D" id="1.25.40.10">
    <property type="entry name" value="Tetratricopeptide repeat domain"/>
    <property type="match status" value="1"/>
</dbReference>
<keyword evidence="8" id="KW-1185">Reference proteome</keyword>
<accession>A0A8X6HF14</accession>
<feature type="domain" description="SGTA homodimerisation" evidence="6">
    <location>
        <begin position="213"/>
        <end position="272"/>
    </location>
</feature>
<dbReference type="InterPro" id="IPR013105">
    <property type="entry name" value="TPR_2"/>
</dbReference>
<dbReference type="PROSITE" id="PS50005">
    <property type="entry name" value="TPR"/>
    <property type="match status" value="2"/>
</dbReference>